<comment type="caution">
    <text evidence="3">The sequence shown here is derived from an EMBL/GenBank/DDBJ whole genome shotgun (WGS) entry which is preliminary data.</text>
</comment>
<evidence type="ECO:0000313" key="2">
    <source>
        <dbReference type="EMBL" id="PQO36505.1"/>
    </source>
</evidence>
<organism evidence="3 4">
    <name type="scientific">Blastopirellula marina</name>
    <dbReference type="NCBI Taxonomy" id="124"/>
    <lineage>
        <taxon>Bacteria</taxon>
        <taxon>Pseudomonadati</taxon>
        <taxon>Planctomycetota</taxon>
        <taxon>Planctomycetia</taxon>
        <taxon>Pirellulales</taxon>
        <taxon>Pirellulaceae</taxon>
        <taxon>Blastopirellula</taxon>
    </lineage>
</organism>
<accession>A0A2S8GSP8</accession>
<dbReference type="Proteomes" id="UP000239388">
    <property type="component" value="Unassembled WGS sequence"/>
</dbReference>
<evidence type="ECO:0000313" key="3">
    <source>
        <dbReference type="EMBL" id="PQO47456.1"/>
    </source>
</evidence>
<evidence type="ECO:0000313" key="5">
    <source>
        <dbReference type="Proteomes" id="UP000239388"/>
    </source>
</evidence>
<feature type="transmembrane region" description="Helical" evidence="1">
    <location>
        <begin position="6"/>
        <end position="31"/>
    </location>
</feature>
<gene>
    <name evidence="3" type="ORF">C5Y93_05275</name>
    <name evidence="2" type="ORF">C5Y98_12460</name>
</gene>
<proteinExistence type="predicted"/>
<evidence type="ECO:0000313" key="4">
    <source>
        <dbReference type="Proteomes" id="UP000237819"/>
    </source>
</evidence>
<reference evidence="4 5" key="1">
    <citation type="submission" date="2018-02" db="EMBL/GenBank/DDBJ databases">
        <title>Comparative genomes isolates from brazilian mangrove.</title>
        <authorList>
            <person name="Araujo J.E."/>
            <person name="Taketani R.G."/>
            <person name="Silva M.C.P."/>
            <person name="Loureco M.V."/>
            <person name="Andreote F.D."/>
        </authorList>
    </citation>
    <scope>NUCLEOTIDE SEQUENCE [LARGE SCALE GENOMIC DNA]</scope>
    <source>
        <strain evidence="2 5">NAP PRIS-MGV</strain>
        <strain evidence="3 4">Nap-Phe MGV</strain>
    </source>
</reference>
<dbReference type="RefSeq" id="WP_105334344.1">
    <property type="nucleotide sequence ID" value="NZ_PUHZ01000005.1"/>
</dbReference>
<keyword evidence="1" id="KW-0812">Transmembrane</keyword>
<protein>
    <submittedName>
        <fullName evidence="3">Uncharacterized protein</fullName>
    </submittedName>
</protein>
<dbReference type="OrthoDB" id="275911at2"/>
<name>A0A2S8GSP8_9BACT</name>
<dbReference type="EMBL" id="PUIB01000013">
    <property type="protein sequence ID" value="PQO36505.1"/>
    <property type="molecule type" value="Genomic_DNA"/>
</dbReference>
<evidence type="ECO:0000256" key="1">
    <source>
        <dbReference type="SAM" id="Phobius"/>
    </source>
</evidence>
<dbReference type="EMBL" id="PUHZ01000005">
    <property type="protein sequence ID" value="PQO47456.1"/>
    <property type="molecule type" value="Genomic_DNA"/>
</dbReference>
<dbReference type="AlphaFoldDB" id="A0A2S8GSP8"/>
<keyword evidence="1" id="KW-0472">Membrane</keyword>
<dbReference type="Proteomes" id="UP000237819">
    <property type="component" value="Unassembled WGS sequence"/>
</dbReference>
<sequence length="194" mass="21232">MTWLAIGGVVCLGFVVLFVGAVTLLFVYASYSEKATEKRLRENGKPVLGVLVMANSQFLQEQSIASAPALVIISHEPPTPDLAAAMRDVASDLFELYTAEDSKIASLSPPEQKMAELIKNDSYREGRRNRVSLEMTQGRVLYMTDIWLQRDRLPDHVGASRVLACLATGQEEGEVMALPFGEEAAQRIYAAVGV</sequence>
<keyword evidence="1" id="KW-1133">Transmembrane helix</keyword>